<reference evidence="12 15" key="1">
    <citation type="submission" date="2016-10" db="EMBL/GenBank/DDBJ databases">
        <authorList>
            <person name="de Groot N.N."/>
        </authorList>
    </citation>
    <scope>NUCLEOTIDE SEQUENCE [LARGE SCALE GENOMIC DNA]</scope>
    <source>
        <strain evidence="12 15">CCM 7361</strain>
    </source>
</reference>
<dbReference type="EMBL" id="FNEC01000005">
    <property type="protein sequence ID" value="SDI48421.1"/>
    <property type="molecule type" value="Genomic_DNA"/>
</dbReference>
<dbReference type="Proteomes" id="UP000199693">
    <property type="component" value="Unassembled WGS sequence"/>
</dbReference>
<evidence type="ECO:0000256" key="5">
    <source>
        <dbReference type="ARBA" id="ARBA00022519"/>
    </source>
</evidence>
<reference evidence="13 14" key="2">
    <citation type="submission" date="2017-06" db="EMBL/GenBank/DDBJ databases">
        <authorList>
            <person name="Varghese N."/>
            <person name="Submissions S."/>
        </authorList>
    </citation>
    <scope>NUCLEOTIDE SEQUENCE [LARGE SCALE GENOMIC DNA]</scope>
    <source>
        <strain evidence="13 14">RLD-1</strain>
    </source>
</reference>
<sequence>MQKNRGFSLLEALLSILLLWLVASLAVPAFDNLLQSQRSLVALHSLRGALSHARQTAVFTGRPVSVAAREGDWAKGWALFHDDDNDGRPQPGEPPLRLHPALEDVEIRPDSTSRHYIHYRPQGHAIRPNGAFHAGHLKVCSRHATSHRIVINRSGRIRTESAPSASLCPR</sequence>
<evidence type="ECO:0000256" key="7">
    <source>
        <dbReference type="ARBA" id="ARBA00022989"/>
    </source>
</evidence>
<dbReference type="AlphaFoldDB" id="A0A239HNP0"/>
<dbReference type="SUPFAM" id="SSF54523">
    <property type="entry name" value="Pili subunits"/>
    <property type="match status" value="1"/>
</dbReference>
<keyword evidence="14" id="KW-1185">Reference proteome</keyword>
<protein>
    <recommendedName>
        <fullName evidence="2">Type II secretion system protein H</fullName>
    </recommendedName>
    <alternativeName>
        <fullName evidence="10">General secretion pathway protein H</fullName>
    </alternativeName>
</protein>
<dbReference type="PROSITE" id="PS00409">
    <property type="entry name" value="PROKAR_NTER_METHYL"/>
    <property type="match status" value="1"/>
</dbReference>
<feature type="domain" description="General secretion pathway GspH" evidence="11">
    <location>
        <begin position="44"/>
        <end position="155"/>
    </location>
</feature>
<keyword evidence="3" id="KW-1003">Cell membrane</keyword>
<evidence type="ECO:0000313" key="14">
    <source>
        <dbReference type="Proteomes" id="UP000198309"/>
    </source>
</evidence>
<proteinExistence type="inferred from homology"/>
<evidence type="ECO:0000256" key="2">
    <source>
        <dbReference type="ARBA" id="ARBA00021549"/>
    </source>
</evidence>
<gene>
    <name evidence="12" type="ORF">SAMN05216189_1005185</name>
    <name evidence="13" type="ORF">SAMN06295949_1082</name>
</gene>
<evidence type="ECO:0000259" key="11">
    <source>
        <dbReference type="Pfam" id="PF12019"/>
    </source>
</evidence>
<evidence type="ECO:0000256" key="8">
    <source>
        <dbReference type="ARBA" id="ARBA00023136"/>
    </source>
</evidence>
<evidence type="ECO:0000256" key="9">
    <source>
        <dbReference type="ARBA" id="ARBA00025772"/>
    </source>
</evidence>
<dbReference type="GO" id="GO:0015628">
    <property type="term" value="P:protein secretion by the type II secretion system"/>
    <property type="evidence" value="ECO:0007669"/>
    <property type="project" value="InterPro"/>
</dbReference>
<evidence type="ECO:0000256" key="4">
    <source>
        <dbReference type="ARBA" id="ARBA00022481"/>
    </source>
</evidence>
<dbReference type="EMBL" id="FZPC01000008">
    <property type="protein sequence ID" value="SNS82922.1"/>
    <property type="molecule type" value="Genomic_DNA"/>
</dbReference>
<evidence type="ECO:0000256" key="3">
    <source>
        <dbReference type="ARBA" id="ARBA00022475"/>
    </source>
</evidence>
<dbReference type="InterPro" id="IPR012902">
    <property type="entry name" value="N_methyl_site"/>
</dbReference>
<organism evidence="12 15">
    <name type="scientific">Pseudomonas delhiensis</name>
    <dbReference type="NCBI Taxonomy" id="366289"/>
    <lineage>
        <taxon>Bacteria</taxon>
        <taxon>Pseudomonadati</taxon>
        <taxon>Pseudomonadota</taxon>
        <taxon>Gammaproteobacteria</taxon>
        <taxon>Pseudomonadales</taxon>
        <taxon>Pseudomonadaceae</taxon>
        <taxon>Pseudomonas</taxon>
    </lineage>
</organism>
<evidence type="ECO:0000256" key="10">
    <source>
        <dbReference type="ARBA" id="ARBA00030775"/>
    </source>
</evidence>
<keyword evidence="6" id="KW-0812">Transmembrane</keyword>
<evidence type="ECO:0000256" key="1">
    <source>
        <dbReference type="ARBA" id="ARBA00004377"/>
    </source>
</evidence>
<keyword evidence="7" id="KW-1133">Transmembrane helix</keyword>
<dbReference type="Proteomes" id="UP000198309">
    <property type="component" value="Unassembled WGS sequence"/>
</dbReference>
<name>A0A239HNP0_9PSED</name>
<dbReference type="RefSeq" id="WP_089391096.1">
    <property type="nucleotide sequence ID" value="NZ_FNEC01000005.1"/>
</dbReference>
<evidence type="ECO:0000313" key="13">
    <source>
        <dbReference type="EMBL" id="SNS82922.1"/>
    </source>
</evidence>
<keyword evidence="8" id="KW-0472">Membrane</keyword>
<evidence type="ECO:0000313" key="12">
    <source>
        <dbReference type="EMBL" id="SDI48421.1"/>
    </source>
</evidence>
<dbReference type="InterPro" id="IPR022346">
    <property type="entry name" value="T2SS_GspH"/>
</dbReference>
<evidence type="ECO:0000313" key="15">
    <source>
        <dbReference type="Proteomes" id="UP000199693"/>
    </source>
</evidence>
<comment type="subcellular location">
    <subcellularLocation>
        <location evidence="1">Cell inner membrane</location>
        <topology evidence="1">Single-pass membrane protein</topology>
    </subcellularLocation>
</comment>
<dbReference type="GO" id="GO:0015627">
    <property type="term" value="C:type II protein secretion system complex"/>
    <property type="evidence" value="ECO:0007669"/>
    <property type="project" value="InterPro"/>
</dbReference>
<accession>A0A239HNP0</accession>
<dbReference type="InterPro" id="IPR045584">
    <property type="entry name" value="Pilin-like"/>
</dbReference>
<dbReference type="GO" id="GO:0005886">
    <property type="term" value="C:plasma membrane"/>
    <property type="evidence" value="ECO:0007669"/>
    <property type="project" value="UniProtKB-SubCell"/>
</dbReference>
<comment type="similarity">
    <text evidence="9">Belongs to the GSP H family.</text>
</comment>
<keyword evidence="5" id="KW-0997">Cell inner membrane</keyword>
<dbReference type="Gene3D" id="3.55.40.10">
    <property type="entry name" value="minor pseudopilin epsh domain"/>
    <property type="match status" value="1"/>
</dbReference>
<dbReference type="Pfam" id="PF12019">
    <property type="entry name" value="GspH"/>
    <property type="match status" value="1"/>
</dbReference>
<keyword evidence="4" id="KW-0488">Methylation</keyword>
<evidence type="ECO:0000256" key="6">
    <source>
        <dbReference type="ARBA" id="ARBA00022692"/>
    </source>
</evidence>